<evidence type="ECO:0000313" key="1">
    <source>
        <dbReference type="EMBL" id="CAH2101190.1"/>
    </source>
</evidence>
<dbReference type="AlphaFoldDB" id="A0AAU9UTE1"/>
<protein>
    <submittedName>
        <fullName evidence="1">Uncharacterized protein</fullName>
    </submittedName>
</protein>
<reference evidence="1" key="1">
    <citation type="submission" date="2022-03" db="EMBL/GenBank/DDBJ databases">
        <authorList>
            <person name="Tunstrom K."/>
        </authorList>
    </citation>
    <scope>NUCLEOTIDE SEQUENCE</scope>
</reference>
<dbReference type="InterPro" id="IPR036691">
    <property type="entry name" value="Endo/exonu/phosph_ase_sf"/>
</dbReference>
<evidence type="ECO:0000313" key="2">
    <source>
        <dbReference type="Proteomes" id="UP001153954"/>
    </source>
</evidence>
<name>A0AAU9UTE1_EUPED</name>
<dbReference type="Proteomes" id="UP001153954">
    <property type="component" value="Unassembled WGS sequence"/>
</dbReference>
<sequence>MDRIAIELSIGQLNLQGSEVTTWELPVIAAERNLDLVLVQEQYANSGLTGLLQCGSAPKSGIGVDSNAHSPLWFCVDYVDLT</sequence>
<organism evidence="1 2">
    <name type="scientific">Euphydryas editha</name>
    <name type="common">Edith's checkerspot</name>
    <dbReference type="NCBI Taxonomy" id="104508"/>
    <lineage>
        <taxon>Eukaryota</taxon>
        <taxon>Metazoa</taxon>
        <taxon>Ecdysozoa</taxon>
        <taxon>Arthropoda</taxon>
        <taxon>Hexapoda</taxon>
        <taxon>Insecta</taxon>
        <taxon>Pterygota</taxon>
        <taxon>Neoptera</taxon>
        <taxon>Endopterygota</taxon>
        <taxon>Lepidoptera</taxon>
        <taxon>Glossata</taxon>
        <taxon>Ditrysia</taxon>
        <taxon>Papilionoidea</taxon>
        <taxon>Nymphalidae</taxon>
        <taxon>Nymphalinae</taxon>
        <taxon>Euphydryas</taxon>
    </lineage>
</organism>
<dbReference type="EMBL" id="CAKOGL010000023">
    <property type="protein sequence ID" value="CAH2101190.1"/>
    <property type="molecule type" value="Genomic_DNA"/>
</dbReference>
<keyword evidence="2" id="KW-1185">Reference proteome</keyword>
<proteinExistence type="predicted"/>
<accession>A0AAU9UTE1</accession>
<comment type="caution">
    <text evidence="1">The sequence shown here is derived from an EMBL/GenBank/DDBJ whole genome shotgun (WGS) entry which is preliminary data.</text>
</comment>
<dbReference type="Gene3D" id="3.60.10.10">
    <property type="entry name" value="Endonuclease/exonuclease/phosphatase"/>
    <property type="match status" value="1"/>
</dbReference>
<gene>
    <name evidence="1" type="ORF">EEDITHA_LOCUS15972</name>
</gene>